<proteinExistence type="predicted"/>
<dbReference type="EMBL" id="JACEMZ010000002">
    <property type="protein sequence ID" value="MBA4451772.1"/>
    <property type="molecule type" value="Genomic_DNA"/>
</dbReference>
<protein>
    <submittedName>
        <fullName evidence="1">MBL fold metallo-hydrolase</fullName>
    </submittedName>
</protein>
<accession>A0AC60VWK2</accession>
<dbReference type="Proteomes" id="UP000559653">
    <property type="component" value="Unassembled WGS sequence"/>
</dbReference>
<name>A0AC60VWK2_9ARCH</name>
<gene>
    <name evidence="1" type="ORF">H2B03_01140</name>
</gene>
<reference evidence="1 2" key="1">
    <citation type="journal article" date="2020" name="Appl. Environ. Microbiol.">
        <title>Genomic Characteristics of a Novel Species of Ammonia-Oxidizing Archaea from the Jiulong River Estuary.</title>
        <authorList>
            <person name="Zou D."/>
            <person name="Wan R."/>
            <person name="Han L."/>
            <person name="Xu M.N."/>
            <person name="Liu Y."/>
            <person name="Liu H."/>
            <person name="Kao S.J."/>
            <person name="Li M."/>
        </authorList>
    </citation>
    <scope>NUCLEOTIDE SEQUENCE [LARGE SCALE GENOMIC DNA]</scope>
    <source>
        <strain evidence="1">W1bin1</strain>
    </source>
</reference>
<evidence type="ECO:0000313" key="1">
    <source>
        <dbReference type="EMBL" id="MBA4451772.1"/>
    </source>
</evidence>
<organism evidence="1 2">
    <name type="scientific">Candidatus Nitrosomaritimum aestuariumsis</name>
    <dbReference type="NCBI Taxonomy" id="3342354"/>
    <lineage>
        <taxon>Archaea</taxon>
        <taxon>Nitrososphaerota</taxon>
        <taxon>Nitrososphaeria</taxon>
        <taxon>Nitrosopumilales</taxon>
        <taxon>Nitrosopumilaceae</taxon>
        <taxon>Candidatus Nitrosomaritimum</taxon>
    </lineage>
</organism>
<sequence>MKQISKNLTISSEQLSQDMAQQKPMLVFDLRSLEQFEQSHVDGSVHAVCDAQAKEKILPKIPENVKIVLISEPEEISKEIAQMMNEFGLDAYYLKEGFSSWKGNLSTGKTGKHITAEELESNLDEKFLLDVRDCDEFSEYRIPGSVNIPLKDLFNPKILEKIPHDKEIVTICPHGSRAMIAGFALSRAGISSQTLAGGLTNWNQVLKPVTVVSEPIQIIQVQKIGKGCLSHIVVSNDEAVVIDPLYPVERYTELEKQNGFKITKIFDTHQHADHVSSARDLAEVTGAKLYLSQYEGYDFDANFVGDADQFAFGNTNLRVLHTPGHTPGSLSFVVDEKYVFTGDILFVESIGRPDLRDNAEEFTEELYATLHKKLLQLPHYTLVFPTHHGQDISPVDGAFYSTIQQSKNLPWLDIPKPEFIQKVVAKTLPRPMNYRKIIAVNKGEIELVLTEVPDLEIGPNRCAVDAS</sequence>
<evidence type="ECO:0000313" key="2">
    <source>
        <dbReference type="Proteomes" id="UP000559653"/>
    </source>
</evidence>
<comment type="caution">
    <text evidence="1">The sequence shown here is derived from an EMBL/GenBank/DDBJ whole genome shotgun (WGS) entry which is preliminary data.</text>
</comment>